<dbReference type="InterPro" id="IPR012677">
    <property type="entry name" value="Nucleotide-bd_a/b_plait_sf"/>
</dbReference>
<evidence type="ECO:0000256" key="2">
    <source>
        <dbReference type="ARBA" id="ARBA00022884"/>
    </source>
</evidence>
<evidence type="ECO:0000313" key="8">
    <source>
        <dbReference type="EMBL" id="KAK8871119.1"/>
    </source>
</evidence>
<evidence type="ECO:0000313" key="9">
    <source>
        <dbReference type="Proteomes" id="UP001470230"/>
    </source>
</evidence>
<dbReference type="InterPro" id="IPR000504">
    <property type="entry name" value="RRM_dom"/>
</dbReference>
<protein>
    <submittedName>
        <fullName evidence="7">RNA-binding protein 28</fullName>
    </submittedName>
</protein>
<keyword evidence="3" id="KW-0539">Nucleus</keyword>
<dbReference type="PROSITE" id="PS50102">
    <property type="entry name" value="RRM"/>
    <property type="match status" value="2"/>
</dbReference>
<dbReference type="Pfam" id="PF00076">
    <property type="entry name" value="RRM_1"/>
    <property type="match status" value="1"/>
</dbReference>
<evidence type="ECO:0000256" key="5">
    <source>
        <dbReference type="SAM" id="MobiDB-lite"/>
    </source>
</evidence>
<feature type="compositionally biased region" description="Basic and acidic residues" evidence="5">
    <location>
        <begin position="272"/>
        <end position="294"/>
    </location>
</feature>
<keyword evidence="9" id="KW-1185">Reference proteome</keyword>
<feature type="compositionally biased region" description="Acidic residues" evidence="5">
    <location>
        <begin position="295"/>
        <end position="320"/>
    </location>
</feature>
<dbReference type="EMBL" id="JAPFFF010000014">
    <property type="protein sequence ID" value="KAK8871119.1"/>
    <property type="molecule type" value="Genomic_DNA"/>
</dbReference>
<name>A0ABR2GKJ1_9EUKA</name>
<gene>
    <name evidence="8" type="ORF">M9Y10_009032</name>
    <name evidence="7" type="ORF">M9Y10_030583</name>
</gene>
<dbReference type="PANTHER" id="PTHR48039">
    <property type="entry name" value="RNA-BINDING MOTIF PROTEIN 14B"/>
    <property type="match status" value="1"/>
</dbReference>
<evidence type="ECO:0000256" key="3">
    <source>
        <dbReference type="ARBA" id="ARBA00023242"/>
    </source>
</evidence>
<evidence type="ECO:0000256" key="1">
    <source>
        <dbReference type="ARBA" id="ARBA00004123"/>
    </source>
</evidence>
<feature type="domain" description="RRM" evidence="6">
    <location>
        <begin position="165"/>
        <end position="261"/>
    </location>
</feature>
<dbReference type="SMART" id="SM00360">
    <property type="entry name" value="RRM"/>
    <property type="match status" value="2"/>
</dbReference>
<dbReference type="InterPro" id="IPR035979">
    <property type="entry name" value="RBD_domain_sf"/>
</dbReference>
<feature type="domain" description="RRM" evidence="6">
    <location>
        <begin position="10"/>
        <end position="102"/>
    </location>
</feature>
<dbReference type="SUPFAM" id="SSF54928">
    <property type="entry name" value="RNA-binding domain, RBD"/>
    <property type="match status" value="2"/>
</dbReference>
<dbReference type="Proteomes" id="UP001470230">
    <property type="component" value="Unassembled WGS sequence"/>
</dbReference>
<evidence type="ECO:0000256" key="4">
    <source>
        <dbReference type="PROSITE-ProRule" id="PRU00176"/>
    </source>
</evidence>
<evidence type="ECO:0000259" key="6">
    <source>
        <dbReference type="PROSITE" id="PS50102"/>
    </source>
</evidence>
<comment type="subcellular location">
    <subcellularLocation>
        <location evidence="1">Nucleus</location>
    </subcellularLocation>
</comment>
<proteinExistence type="predicted"/>
<reference evidence="7 9" key="1">
    <citation type="submission" date="2024-04" db="EMBL/GenBank/DDBJ databases">
        <title>Tritrichomonas musculus Genome.</title>
        <authorList>
            <person name="Alves-Ferreira E."/>
            <person name="Grigg M."/>
            <person name="Lorenzi H."/>
            <person name="Galac M."/>
        </authorList>
    </citation>
    <scope>NUCLEOTIDE SEQUENCE [LARGE SCALE GENOMIC DNA]</scope>
    <source>
        <strain evidence="7 9">EAF2021</strain>
    </source>
</reference>
<dbReference type="InterPro" id="IPR051945">
    <property type="entry name" value="RRM_MRD1_RNA_proc_ribogen"/>
</dbReference>
<comment type="caution">
    <text evidence="7">The sequence shown here is derived from an EMBL/GenBank/DDBJ whole genome shotgun (WGS) entry which is preliminary data.</text>
</comment>
<organism evidence="7 9">
    <name type="scientific">Tritrichomonas musculus</name>
    <dbReference type="NCBI Taxonomy" id="1915356"/>
    <lineage>
        <taxon>Eukaryota</taxon>
        <taxon>Metamonada</taxon>
        <taxon>Parabasalia</taxon>
        <taxon>Tritrichomonadida</taxon>
        <taxon>Tritrichomonadidae</taxon>
        <taxon>Tritrichomonas</taxon>
    </lineage>
</organism>
<evidence type="ECO:0000313" key="7">
    <source>
        <dbReference type="EMBL" id="KAK8834463.1"/>
    </source>
</evidence>
<accession>A0ABR2GKJ1</accession>
<dbReference type="Gene3D" id="3.30.70.330">
    <property type="match status" value="2"/>
</dbReference>
<dbReference type="EMBL" id="JAPFFF010000404">
    <property type="protein sequence ID" value="KAK8834463.1"/>
    <property type="molecule type" value="Genomic_DNA"/>
</dbReference>
<dbReference type="PANTHER" id="PTHR48039:SF1">
    <property type="entry name" value="RNA BINDING MOTIF PROTEIN 14 ISOFORM X1"/>
    <property type="match status" value="1"/>
</dbReference>
<sequence length="333" mass="38142">MQDNKAEDTTKLFVTEIPLEATMSDVLKAFEKFGKVRKVAFVPNSGDSIHNGHAFLEFEDAESGKLCLEQSRNSKSKISEKMLFADAISIKGCPVVVSLKVAREEILGRQEKKDKQNLHLLYEGRITADDQAAEGVPHEEMLKRKRLWENKIDKLKDTNNKISTTRLAVFNVPKTAGQGQIRKIFAIAPKKYARTHKKEKLSEEVEKSQIRIIDVRKIEGQDDLAFVEFTKPEHALAALRHVNNNPNYFTGRRLIVEFAIVNNQKMKRMKKKQEERKKLREQRFADKEAPPKEAFDDDDDDVNNNDEGDFGNDTYNDETNYDPSLAPADDFDQ</sequence>
<keyword evidence="2 4" id="KW-0694">RNA-binding</keyword>
<dbReference type="CDD" id="cd00590">
    <property type="entry name" value="RRM_SF"/>
    <property type="match status" value="1"/>
</dbReference>
<feature type="region of interest" description="Disordered" evidence="5">
    <location>
        <begin position="267"/>
        <end position="333"/>
    </location>
</feature>